<keyword evidence="1" id="KW-0472">Membrane</keyword>
<accession>A0A453LFX1</accession>
<reference evidence="2" key="3">
    <citation type="journal article" date="2017" name="Nature">
        <title>Genome sequence of the progenitor of the wheat D genome Aegilops tauschii.</title>
        <authorList>
            <person name="Luo M.C."/>
            <person name="Gu Y.Q."/>
            <person name="Puiu D."/>
            <person name="Wang H."/>
            <person name="Twardziok S.O."/>
            <person name="Deal K.R."/>
            <person name="Huo N."/>
            <person name="Zhu T."/>
            <person name="Wang L."/>
            <person name="Wang Y."/>
            <person name="McGuire P.E."/>
            <person name="Liu S."/>
            <person name="Long H."/>
            <person name="Ramasamy R.K."/>
            <person name="Rodriguez J.C."/>
            <person name="Van S.L."/>
            <person name="Yuan L."/>
            <person name="Wang Z."/>
            <person name="Xia Z."/>
            <person name="Xiao L."/>
            <person name="Anderson O.D."/>
            <person name="Ouyang S."/>
            <person name="Liang Y."/>
            <person name="Zimin A.V."/>
            <person name="Pertea G."/>
            <person name="Qi P."/>
            <person name="Bennetzen J.L."/>
            <person name="Dai X."/>
            <person name="Dawson M.W."/>
            <person name="Muller H.G."/>
            <person name="Kugler K."/>
            <person name="Rivarola-Duarte L."/>
            <person name="Spannagl M."/>
            <person name="Mayer K.F.X."/>
            <person name="Lu F.H."/>
            <person name="Bevan M.W."/>
            <person name="Leroy P."/>
            <person name="Li P."/>
            <person name="You F.M."/>
            <person name="Sun Q."/>
            <person name="Liu Z."/>
            <person name="Lyons E."/>
            <person name="Wicker T."/>
            <person name="Salzberg S.L."/>
            <person name="Devos K.M."/>
            <person name="Dvorak J."/>
        </authorList>
    </citation>
    <scope>NUCLEOTIDE SEQUENCE [LARGE SCALE GENOMIC DNA]</scope>
    <source>
        <strain evidence="2">cv. AL8/78</strain>
    </source>
</reference>
<evidence type="ECO:0000313" key="2">
    <source>
        <dbReference type="EnsemblPlants" id="AET5Gv20747400.5"/>
    </source>
</evidence>
<dbReference type="Gramene" id="AET5Gv20747400.5">
    <property type="protein sequence ID" value="AET5Gv20747400.5"/>
    <property type="gene ID" value="AET5Gv20747400"/>
</dbReference>
<keyword evidence="3" id="KW-1185">Reference proteome</keyword>
<reference evidence="2" key="4">
    <citation type="submission" date="2019-03" db="UniProtKB">
        <authorList>
            <consortium name="EnsemblPlants"/>
        </authorList>
    </citation>
    <scope>IDENTIFICATION</scope>
</reference>
<dbReference type="EnsemblPlants" id="AET5Gv20747400.5">
    <property type="protein sequence ID" value="AET5Gv20747400.5"/>
    <property type="gene ID" value="AET5Gv20747400"/>
</dbReference>
<dbReference type="Proteomes" id="UP000015105">
    <property type="component" value="Chromosome 5D"/>
</dbReference>
<feature type="transmembrane region" description="Helical" evidence="1">
    <location>
        <begin position="23"/>
        <end position="42"/>
    </location>
</feature>
<name>A0A453LFX1_AEGTS</name>
<sequence>MCAWTSATTTQGMWWKNSCHWRLRHFAIWSIIFFAFSSRSHLSFISSAIRRRCHVWKLCELDGSKTQQEQAGATNDLAN</sequence>
<reference evidence="3" key="2">
    <citation type="journal article" date="2017" name="Nat. Plants">
        <title>The Aegilops tauschii genome reveals multiple impacts of transposons.</title>
        <authorList>
            <person name="Zhao G."/>
            <person name="Zou C."/>
            <person name="Li K."/>
            <person name="Wang K."/>
            <person name="Li T."/>
            <person name="Gao L."/>
            <person name="Zhang X."/>
            <person name="Wang H."/>
            <person name="Yang Z."/>
            <person name="Liu X."/>
            <person name="Jiang W."/>
            <person name="Mao L."/>
            <person name="Kong X."/>
            <person name="Jiao Y."/>
            <person name="Jia J."/>
        </authorList>
    </citation>
    <scope>NUCLEOTIDE SEQUENCE [LARGE SCALE GENOMIC DNA]</scope>
    <source>
        <strain evidence="3">cv. AL8/78</strain>
    </source>
</reference>
<keyword evidence="1" id="KW-0812">Transmembrane</keyword>
<keyword evidence="1" id="KW-1133">Transmembrane helix</keyword>
<dbReference type="AlphaFoldDB" id="A0A453LFX1"/>
<evidence type="ECO:0000256" key="1">
    <source>
        <dbReference type="SAM" id="Phobius"/>
    </source>
</evidence>
<reference evidence="2" key="5">
    <citation type="journal article" date="2021" name="G3 (Bethesda)">
        <title>Aegilops tauschii genome assembly Aet v5.0 features greater sequence contiguity and improved annotation.</title>
        <authorList>
            <person name="Wang L."/>
            <person name="Zhu T."/>
            <person name="Rodriguez J.C."/>
            <person name="Deal K.R."/>
            <person name="Dubcovsky J."/>
            <person name="McGuire P.E."/>
            <person name="Lux T."/>
            <person name="Spannagl M."/>
            <person name="Mayer K.F.X."/>
            <person name="Baldrich P."/>
            <person name="Meyers B.C."/>
            <person name="Huo N."/>
            <person name="Gu Y.Q."/>
            <person name="Zhou H."/>
            <person name="Devos K.M."/>
            <person name="Bennetzen J.L."/>
            <person name="Unver T."/>
            <person name="Budak H."/>
            <person name="Gulick P.J."/>
            <person name="Galiba G."/>
            <person name="Kalapos B."/>
            <person name="Nelson D.R."/>
            <person name="Li P."/>
            <person name="You F.M."/>
            <person name="Luo M.C."/>
            <person name="Dvorak J."/>
        </authorList>
    </citation>
    <scope>NUCLEOTIDE SEQUENCE [LARGE SCALE GENOMIC DNA]</scope>
    <source>
        <strain evidence="2">cv. AL8/78</strain>
    </source>
</reference>
<evidence type="ECO:0000313" key="3">
    <source>
        <dbReference type="Proteomes" id="UP000015105"/>
    </source>
</evidence>
<reference evidence="3" key="1">
    <citation type="journal article" date="2014" name="Science">
        <title>Ancient hybridizations among the ancestral genomes of bread wheat.</title>
        <authorList>
            <consortium name="International Wheat Genome Sequencing Consortium,"/>
            <person name="Marcussen T."/>
            <person name="Sandve S.R."/>
            <person name="Heier L."/>
            <person name="Spannagl M."/>
            <person name="Pfeifer M."/>
            <person name="Jakobsen K.S."/>
            <person name="Wulff B.B."/>
            <person name="Steuernagel B."/>
            <person name="Mayer K.F."/>
            <person name="Olsen O.A."/>
        </authorList>
    </citation>
    <scope>NUCLEOTIDE SEQUENCE [LARGE SCALE GENOMIC DNA]</scope>
    <source>
        <strain evidence="3">cv. AL8/78</strain>
    </source>
</reference>
<protein>
    <submittedName>
        <fullName evidence="2">Uncharacterized protein</fullName>
    </submittedName>
</protein>
<organism evidence="2 3">
    <name type="scientific">Aegilops tauschii subsp. strangulata</name>
    <name type="common">Goatgrass</name>
    <dbReference type="NCBI Taxonomy" id="200361"/>
    <lineage>
        <taxon>Eukaryota</taxon>
        <taxon>Viridiplantae</taxon>
        <taxon>Streptophyta</taxon>
        <taxon>Embryophyta</taxon>
        <taxon>Tracheophyta</taxon>
        <taxon>Spermatophyta</taxon>
        <taxon>Magnoliopsida</taxon>
        <taxon>Liliopsida</taxon>
        <taxon>Poales</taxon>
        <taxon>Poaceae</taxon>
        <taxon>BOP clade</taxon>
        <taxon>Pooideae</taxon>
        <taxon>Triticodae</taxon>
        <taxon>Triticeae</taxon>
        <taxon>Triticinae</taxon>
        <taxon>Aegilops</taxon>
    </lineage>
</organism>
<proteinExistence type="predicted"/>